<evidence type="ECO:0008006" key="3">
    <source>
        <dbReference type="Google" id="ProtNLM"/>
    </source>
</evidence>
<dbReference type="CDD" id="cd08060">
    <property type="entry name" value="MPN_UPF0172"/>
    <property type="match status" value="1"/>
</dbReference>
<dbReference type="InterPro" id="IPR005366">
    <property type="entry name" value="EMC8/9"/>
</dbReference>
<dbReference type="EnsemblMetazoa" id="AALFPA23_005094.R6440">
    <property type="protein sequence ID" value="AALFPA23_005094.P6440"/>
    <property type="gene ID" value="AALFPA23_005094"/>
</dbReference>
<dbReference type="RefSeq" id="XP_019530941.2">
    <property type="nucleotide sequence ID" value="XM_019675396.4"/>
</dbReference>
<dbReference type="GeneID" id="109402694"/>
<keyword evidence="2" id="KW-1185">Reference proteome</keyword>
<accession>A0ABM1Y2N6</accession>
<reference evidence="1" key="2">
    <citation type="submission" date="2025-05" db="UniProtKB">
        <authorList>
            <consortium name="EnsemblMetazoa"/>
        </authorList>
    </citation>
    <scope>IDENTIFICATION</scope>
    <source>
        <strain evidence="1">Foshan</strain>
    </source>
</reference>
<name>A0ABM1Y2N6_AEDAL</name>
<reference evidence="2" key="1">
    <citation type="journal article" date="2015" name="Proc. Natl. Acad. Sci. U.S.A.">
        <title>Genome sequence of the Asian Tiger mosquito, Aedes albopictus, reveals insights into its biology, genetics, and evolution.</title>
        <authorList>
            <person name="Chen X.G."/>
            <person name="Jiang X."/>
            <person name="Gu J."/>
            <person name="Xu M."/>
            <person name="Wu Y."/>
            <person name="Deng Y."/>
            <person name="Zhang C."/>
            <person name="Bonizzoni M."/>
            <person name="Dermauw W."/>
            <person name="Vontas J."/>
            <person name="Armbruster P."/>
            <person name="Huang X."/>
            <person name="Yang Y."/>
            <person name="Zhang H."/>
            <person name="He W."/>
            <person name="Peng H."/>
            <person name="Liu Y."/>
            <person name="Wu K."/>
            <person name="Chen J."/>
            <person name="Lirakis M."/>
            <person name="Topalis P."/>
            <person name="Van Leeuwen T."/>
            <person name="Hall A.B."/>
            <person name="Jiang X."/>
            <person name="Thorpe C."/>
            <person name="Mueller R.L."/>
            <person name="Sun C."/>
            <person name="Waterhouse R.M."/>
            <person name="Yan G."/>
            <person name="Tu Z.J."/>
            <person name="Fang X."/>
            <person name="James A.A."/>
        </authorList>
    </citation>
    <scope>NUCLEOTIDE SEQUENCE [LARGE SCALE GENOMIC DNA]</scope>
    <source>
        <strain evidence="2">Foshan</strain>
    </source>
</reference>
<evidence type="ECO:0000313" key="1">
    <source>
        <dbReference type="EnsemblMetazoa" id="AALFPA23_005094.P6440"/>
    </source>
</evidence>
<protein>
    <recommendedName>
        <fullName evidence="3">MPN domain-containing protein</fullName>
    </recommendedName>
</protein>
<sequence length="200" mass="22248">MSEVNFSARAYCKMMLHAAKYPHLAVNGLLLGAKGGSDQQKVLDAVPLFHQCLHVSPMAEIALIQVEAKAAKEGMQVLGYYAAAENFYDNSLERAPGARIADKVAENVTGAVFAVIDNRAVSINMRYPALKVWQSKEGRWTKVGKCSVEDSKNTFDAVSSLLQRGAMKELNDFDNYLDNTDNDWSNDHLNRDLRQILSMY</sequence>
<organism evidence="1 2">
    <name type="scientific">Aedes albopictus</name>
    <name type="common">Asian tiger mosquito</name>
    <name type="synonym">Stegomyia albopicta</name>
    <dbReference type="NCBI Taxonomy" id="7160"/>
    <lineage>
        <taxon>Eukaryota</taxon>
        <taxon>Metazoa</taxon>
        <taxon>Ecdysozoa</taxon>
        <taxon>Arthropoda</taxon>
        <taxon>Hexapoda</taxon>
        <taxon>Insecta</taxon>
        <taxon>Pterygota</taxon>
        <taxon>Neoptera</taxon>
        <taxon>Endopterygota</taxon>
        <taxon>Diptera</taxon>
        <taxon>Nematocera</taxon>
        <taxon>Culicoidea</taxon>
        <taxon>Culicidae</taxon>
        <taxon>Culicinae</taxon>
        <taxon>Aedini</taxon>
        <taxon>Aedes</taxon>
        <taxon>Stegomyia</taxon>
    </lineage>
</organism>
<dbReference type="Pfam" id="PF03665">
    <property type="entry name" value="UPF0172"/>
    <property type="match status" value="1"/>
</dbReference>
<dbReference type="PANTHER" id="PTHR12941">
    <property type="entry name" value="ER MEMBRANE PROTEIN COMPLEX"/>
    <property type="match status" value="1"/>
</dbReference>
<proteinExistence type="predicted"/>
<dbReference type="Proteomes" id="UP000069940">
    <property type="component" value="Unassembled WGS sequence"/>
</dbReference>
<evidence type="ECO:0000313" key="2">
    <source>
        <dbReference type="Proteomes" id="UP000069940"/>
    </source>
</evidence>
<dbReference type="PANTHER" id="PTHR12941:SF10">
    <property type="entry name" value="ER MEMBRANE PROTEIN COMPLEX SUBUNIT 8_9 HOMOLOG"/>
    <property type="match status" value="1"/>
</dbReference>